<name>J9BX67_9ZZZZ</name>
<accession>J9BX67</accession>
<protein>
    <submittedName>
        <fullName evidence="1">Uncharacterized protein</fullName>
    </submittedName>
</protein>
<dbReference type="EMBL" id="AMCI01007739">
    <property type="protein sequence ID" value="EJW92130.1"/>
    <property type="molecule type" value="Genomic_DNA"/>
</dbReference>
<reference evidence="1" key="1">
    <citation type="journal article" date="2012" name="PLoS ONE">
        <title>Gene sets for utilization of primary and secondary nutrition supplies in the distal gut of endangered iberian lynx.</title>
        <authorList>
            <person name="Alcaide M."/>
            <person name="Messina E."/>
            <person name="Richter M."/>
            <person name="Bargiela R."/>
            <person name="Peplies J."/>
            <person name="Huws S.A."/>
            <person name="Newbold C.J."/>
            <person name="Golyshin P.N."/>
            <person name="Simon M.A."/>
            <person name="Lopez G."/>
            <person name="Yakimov M.M."/>
            <person name="Ferrer M."/>
        </authorList>
    </citation>
    <scope>NUCLEOTIDE SEQUENCE</scope>
</reference>
<organism evidence="1">
    <name type="scientific">gut metagenome</name>
    <dbReference type="NCBI Taxonomy" id="749906"/>
    <lineage>
        <taxon>unclassified sequences</taxon>
        <taxon>metagenomes</taxon>
        <taxon>organismal metagenomes</taxon>
    </lineage>
</organism>
<sequence>MVVLGRCIGLHTFSFQTNTNAHTPRRLPELFSDHTFHGNVHTRIIAIDVADFCWQRQRSRTTDVESGTQLEVPALECSAEQIVRSVLGIFHTGIAVGKGG</sequence>
<proteinExistence type="predicted"/>
<dbReference type="AlphaFoldDB" id="J9BX67"/>
<evidence type="ECO:0000313" key="1">
    <source>
        <dbReference type="EMBL" id="EJW92130.1"/>
    </source>
</evidence>
<comment type="caution">
    <text evidence="1">The sequence shown here is derived from an EMBL/GenBank/DDBJ whole genome shotgun (WGS) entry which is preliminary data.</text>
</comment>
<gene>
    <name evidence="1" type="ORF">EVA_19765</name>
</gene>